<dbReference type="GO" id="GO:0003951">
    <property type="term" value="F:NAD+ kinase activity"/>
    <property type="evidence" value="ECO:0007669"/>
    <property type="project" value="InterPro"/>
</dbReference>
<dbReference type="Pfam" id="PF01513">
    <property type="entry name" value="NAD_kinase"/>
    <property type="match status" value="1"/>
</dbReference>
<evidence type="ECO:0000313" key="1">
    <source>
        <dbReference type="EMBL" id="SUZ95278.1"/>
    </source>
</evidence>
<dbReference type="InterPro" id="IPR016064">
    <property type="entry name" value="NAD/diacylglycerol_kinase_sf"/>
</dbReference>
<dbReference type="InterPro" id="IPR002504">
    <property type="entry name" value="NADK"/>
</dbReference>
<dbReference type="InterPro" id="IPR017438">
    <property type="entry name" value="ATP-NAD_kinase_N"/>
</dbReference>
<feature type="non-terminal residue" evidence="1">
    <location>
        <position position="1"/>
    </location>
</feature>
<gene>
    <name evidence="1" type="ORF">METZ01_LOCUS48132</name>
</gene>
<dbReference type="AlphaFoldDB" id="A0A381RW92"/>
<reference evidence="1" key="1">
    <citation type="submission" date="2018-05" db="EMBL/GenBank/DDBJ databases">
        <authorList>
            <person name="Lanie J.A."/>
            <person name="Ng W.-L."/>
            <person name="Kazmierczak K.M."/>
            <person name="Andrzejewski T.M."/>
            <person name="Davidsen T.M."/>
            <person name="Wayne K.J."/>
            <person name="Tettelin H."/>
            <person name="Glass J.I."/>
            <person name="Rusch D."/>
            <person name="Podicherti R."/>
            <person name="Tsui H.-C.T."/>
            <person name="Winkler M.E."/>
        </authorList>
    </citation>
    <scope>NUCLEOTIDE SEQUENCE</scope>
</reference>
<dbReference type="EMBL" id="UINC01002311">
    <property type="protein sequence ID" value="SUZ95278.1"/>
    <property type="molecule type" value="Genomic_DNA"/>
</dbReference>
<accession>A0A381RW92</accession>
<dbReference type="SUPFAM" id="SSF111331">
    <property type="entry name" value="NAD kinase/diacylglycerol kinase-like"/>
    <property type="match status" value="1"/>
</dbReference>
<dbReference type="PANTHER" id="PTHR40697:SF3">
    <property type="entry name" value="ACETOIN CATABOLISM PROTEIN X"/>
    <property type="match status" value="1"/>
</dbReference>
<name>A0A381RW92_9ZZZZ</name>
<dbReference type="GO" id="GO:0006741">
    <property type="term" value="P:NADP+ biosynthetic process"/>
    <property type="evidence" value="ECO:0007669"/>
    <property type="project" value="InterPro"/>
</dbReference>
<sequence length="343" mass="36088">VATGTVPPVDDGTTARPIGILVNPRSGTDVRRAVAAASSVTVEDKANVARRVVRGAREAGAQRFMVHHDTHRIVRRATETMRDVELSWIDLDLTFTEEDTVAAVAAMRAAGCAVVVVIGGDGTNRAAARAWPDLPVVPLSTGTNNAFPVLVEATVAGAAAGHLALGRCEPEDVTRIAKVVRVTPRDAELPDDLALVDVLAVDDPYLGSFELFDPATLRLAVLTRADPTAVGFAGVAGLVEPVGPDDEGGLLLRFGPVADCDRVVRGPTAPGHYDDLGLTEVRRLAEGDEVPVEGPLLLAFDGERKRRLVAGEEVVLTIRRDGPRVVDVAAVMSKAAADGSYLR</sequence>
<organism evidence="1">
    <name type="scientific">marine metagenome</name>
    <dbReference type="NCBI Taxonomy" id="408172"/>
    <lineage>
        <taxon>unclassified sequences</taxon>
        <taxon>metagenomes</taxon>
        <taxon>ecological metagenomes</taxon>
    </lineage>
</organism>
<dbReference type="InterPro" id="IPR039065">
    <property type="entry name" value="AcoX-like"/>
</dbReference>
<dbReference type="PANTHER" id="PTHR40697">
    <property type="entry name" value="ACETOIN CATABOLISM PROTEIN X"/>
    <property type="match status" value="1"/>
</dbReference>
<proteinExistence type="predicted"/>
<evidence type="ECO:0008006" key="2">
    <source>
        <dbReference type="Google" id="ProtNLM"/>
    </source>
</evidence>
<protein>
    <recommendedName>
        <fullName evidence="2">ATP-NAD kinase</fullName>
    </recommendedName>
</protein>
<dbReference type="Gene3D" id="3.40.50.10330">
    <property type="entry name" value="Probable inorganic polyphosphate/atp-NAD kinase, domain 1"/>
    <property type="match status" value="1"/>
</dbReference>